<comment type="catalytic activity">
    <reaction evidence="13 15">
        <text>riboflavin + ATP = FMN + ADP + H(+)</text>
        <dbReference type="Rhea" id="RHEA:14357"/>
        <dbReference type="ChEBI" id="CHEBI:15378"/>
        <dbReference type="ChEBI" id="CHEBI:30616"/>
        <dbReference type="ChEBI" id="CHEBI:57986"/>
        <dbReference type="ChEBI" id="CHEBI:58210"/>
        <dbReference type="ChEBI" id="CHEBI:456216"/>
        <dbReference type="EC" id="2.7.1.26"/>
    </reaction>
</comment>
<evidence type="ECO:0000256" key="14">
    <source>
        <dbReference type="ARBA" id="ARBA00049494"/>
    </source>
</evidence>
<keyword evidence="5 15" id="KW-0288">FMN</keyword>
<comment type="catalytic activity">
    <reaction evidence="14 15">
        <text>FMN + ATP + H(+) = FAD + diphosphate</text>
        <dbReference type="Rhea" id="RHEA:17237"/>
        <dbReference type="ChEBI" id="CHEBI:15378"/>
        <dbReference type="ChEBI" id="CHEBI:30616"/>
        <dbReference type="ChEBI" id="CHEBI:33019"/>
        <dbReference type="ChEBI" id="CHEBI:57692"/>
        <dbReference type="ChEBI" id="CHEBI:58210"/>
        <dbReference type="EC" id="2.7.7.2"/>
    </reaction>
</comment>
<comment type="function">
    <text evidence="1">Catalyzes the phosphorylation of riboflavin to FMN followed by the adenylation of FMN to FAD.</text>
</comment>
<dbReference type="NCBIfam" id="NF004162">
    <property type="entry name" value="PRK05627.1-5"/>
    <property type="match status" value="1"/>
</dbReference>
<evidence type="ECO:0000256" key="10">
    <source>
        <dbReference type="ARBA" id="ARBA00022827"/>
    </source>
</evidence>
<dbReference type="AlphaFoldDB" id="A0A432YMY5"/>
<gene>
    <name evidence="17" type="ORF">CWI73_10195</name>
</gene>
<evidence type="ECO:0000256" key="3">
    <source>
        <dbReference type="ARBA" id="ARBA00005201"/>
    </source>
</evidence>
<dbReference type="Pfam" id="PF01687">
    <property type="entry name" value="Flavokinase"/>
    <property type="match status" value="1"/>
</dbReference>
<dbReference type="InterPro" id="IPR014729">
    <property type="entry name" value="Rossmann-like_a/b/a_fold"/>
</dbReference>
<evidence type="ECO:0000313" key="18">
    <source>
        <dbReference type="Proteomes" id="UP000288361"/>
    </source>
</evidence>
<evidence type="ECO:0000256" key="1">
    <source>
        <dbReference type="ARBA" id="ARBA00002121"/>
    </source>
</evidence>
<evidence type="ECO:0000256" key="11">
    <source>
        <dbReference type="ARBA" id="ARBA00022840"/>
    </source>
</evidence>
<dbReference type="InterPro" id="IPR015865">
    <property type="entry name" value="Riboflavin_kinase_bac/euk"/>
</dbReference>
<dbReference type="Gene3D" id="2.40.30.30">
    <property type="entry name" value="Riboflavin kinase-like"/>
    <property type="match status" value="1"/>
</dbReference>
<dbReference type="NCBIfam" id="TIGR00083">
    <property type="entry name" value="ribF"/>
    <property type="match status" value="1"/>
</dbReference>
<dbReference type="PANTHER" id="PTHR22749:SF6">
    <property type="entry name" value="RIBOFLAVIN KINASE"/>
    <property type="match status" value="1"/>
</dbReference>
<dbReference type="FunFam" id="3.40.50.620:FF:000021">
    <property type="entry name" value="Riboflavin biosynthesis protein"/>
    <property type="match status" value="1"/>
</dbReference>
<dbReference type="SUPFAM" id="SSF82114">
    <property type="entry name" value="Riboflavin kinase-like"/>
    <property type="match status" value="1"/>
</dbReference>
<evidence type="ECO:0000256" key="5">
    <source>
        <dbReference type="ARBA" id="ARBA00022643"/>
    </source>
</evidence>
<dbReference type="NCBIfam" id="NF004160">
    <property type="entry name" value="PRK05627.1-3"/>
    <property type="match status" value="1"/>
</dbReference>
<dbReference type="CDD" id="cd02064">
    <property type="entry name" value="FAD_synthetase_N"/>
    <property type="match status" value="1"/>
</dbReference>
<evidence type="ECO:0000313" key="17">
    <source>
        <dbReference type="EMBL" id="RUO62292.1"/>
    </source>
</evidence>
<dbReference type="InterPro" id="IPR023465">
    <property type="entry name" value="Riboflavin_kinase_dom_sf"/>
</dbReference>
<name>A0A432YMY5_9GAMM</name>
<dbReference type="GO" id="GO:0006747">
    <property type="term" value="P:FAD biosynthetic process"/>
    <property type="evidence" value="ECO:0007669"/>
    <property type="project" value="UniProtKB-UniRule"/>
</dbReference>
<dbReference type="NCBIfam" id="NF004159">
    <property type="entry name" value="PRK05627.1-2"/>
    <property type="match status" value="1"/>
</dbReference>
<dbReference type="InterPro" id="IPR023468">
    <property type="entry name" value="Riboflavin_kinase"/>
</dbReference>
<dbReference type="SUPFAM" id="SSF52374">
    <property type="entry name" value="Nucleotidylyl transferase"/>
    <property type="match status" value="1"/>
</dbReference>
<keyword evidence="6 15" id="KW-0808">Transferase</keyword>
<dbReference type="UniPathway" id="UPA00276">
    <property type="reaction ID" value="UER00406"/>
</dbReference>
<organism evidence="17 18">
    <name type="scientific">Idiomarina piscisalsi</name>
    <dbReference type="NCBI Taxonomy" id="1096243"/>
    <lineage>
        <taxon>Bacteria</taxon>
        <taxon>Pseudomonadati</taxon>
        <taxon>Pseudomonadota</taxon>
        <taxon>Gammaproteobacteria</taxon>
        <taxon>Alteromonadales</taxon>
        <taxon>Idiomarinaceae</taxon>
        <taxon>Idiomarina</taxon>
    </lineage>
</organism>
<evidence type="ECO:0000256" key="7">
    <source>
        <dbReference type="ARBA" id="ARBA00022695"/>
    </source>
</evidence>
<keyword evidence="12" id="KW-0511">Multifunctional enzyme</keyword>
<evidence type="ECO:0000256" key="6">
    <source>
        <dbReference type="ARBA" id="ARBA00022679"/>
    </source>
</evidence>
<dbReference type="Pfam" id="PF06574">
    <property type="entry name" value="FAD_syn"/>
    <property type="match status" value="1"/>
</dbReference>
<evidence type="ECO:0000256" key="13">
    <source>
        <dbReference type="ARBA" id="ARBA00047880"/>
    </source>
</evidence>
<dbReference type="InterPro" id="IPR015864">
    <property type="entry name" value="FAD_synthase"/>
</dbReference>
<dbReference type="RefSeq" id="WP_126752691.1">
    <property type="nucleotide sequence ID" value="NZ_JBHUMT010000016.1"/>
</dbReference>
<dbReference type="UniPathway" id="UPA00277">
    <property type="reaction ID" value="UER00407"/>
</dbReference>
<evidence type="ECO:0000256" key="8">
    <source>
        <dbReference type="ARBA" id="ARBA00022741"/>
    </source>
</evidence>
<dbReference type="SMART" id="SM00904">
    <property type="entry name" value="Flavokinase"/>
    <property type="match status" value="1"/>
</dbReference>
<dbReference type="GO" id="GO:0003919">
    <property type="term" value="F:FMN adenylyltransferase activity"/>
    <property type="evidence" value="ECO:0007669"/>
    <property type="project" value="UniProtKB-UniRule"/>
</dbReference>
<evidence type="ECO:0000256" key="15">
    <source>
        <dbReference type="PIRNR" id="PIRNR004491"/>
    </source>
</evidence>
<reference evidence="17 18" key="1">
    <citation type="journal article" date="2011" name="Front. Microbiol.">
        <title>Genomic signatures of strain selection and enhancement in Bacillus atrophaeus var. globigii, a historical biowarfare simulant.</title>
        <authorList>
            <person name="Gibbons H.S."/>
            <person name="Broomall S.M."/>
            <person name="McNew L.A."/>
            <person name="Daligault H."/>
            <person name="Chapman C."/>
            <person name="Bruce D."/>
            <person name="Karavis M."/>
            <person name="Krepps M."/>
            <person name="McGregor P.A."/>
            <person name="Hong C."/>
            <person name="Park K.H."/>
            <person name="Akmal A."/>
            <person name="Feldman A."/>
            <person name="Lin J.S."/>
            <person name="Chang W.E."/>
            <person name="Higgs B.W."/>
            <person name="Demirev P."/>
            <person name="Lindquist J."/>
            <person name="Liem A."/>
            <person name="Fochler E."/>
            <person name="Read T.D."/>
            <person name="Tapia R."/>
            <person name="Johnson S."/>
            <person name="Bishop-Lilly K.A."/>
            <person name="Detter C."/>
            <person name="Han C."/>
            <person name="Sozhamannan S."/>
            <person name="Rosenzweig C.N."/>
            <person name="Skowronski E.W."/>
        </authorList>
    </citation>
    <scope>NUCLEOTIDE SEQUENCE [LARGE SCALE GENOMIC DNA]</scope>
    <source>
        <strain evidence="17 18">TPS4-2</strain>
    </source>
</reference>
<proteinExistence type="inferred from homology"/>
<comment type="pathway">
    <text evidence="2 15">Cofactor biosynthesis; FAD biosynthesis; FAD from FMN: step 1/1.</text>
</comment>
<keyword evidence="10 15" id="KW-0274">FAD</keyword>
<protein>
    <recommendedName>
        <fullName evidence="15">Riboflavin biosynthesis protein</fullName>
    </recommendedName>
    <domain>
        <recommendedName>
            <fullName evidence="15">Riboflavin kinase</fullName>
            <ecNumber evidence="15">2.7.1.26</ecNumber>
        </recommendedName>
        <alternativeName>
            <fullName evidence="15">Flavokinase</fullName>
        </alternativeName>
    </domain>
    <domain>
        <recommendedName>
            <fullName evidence="15">FMN adenylyltransferase</fullName>
            <ecNumber evidence="15">2.7.7.2</ecNumber>
        </recommendedName>
        <alternativeName>
            <fullName evidence="15">FAD pyrophosphorylase</fullName>
        </alternativeName>
        <alternativeName>
            <fullName evidence="15">FAD synthase</fullName>
        </alternativeName>
    </domain>
</protein>
<dbReference type="EC" id="2.7.1.26" evidence="15"/>
<sequence length="312" mass="35190">MELIRGTHNLRDEHNGCVLTIGNFDGVHLGHQAVLAQVREKAKQLGVPSAVMTFEPQPQELFQPEQAPARLTNWREKYTALKVQNIDRHIVIEFNKKFASQPAQEFIEQTLVNKLGVKFLVVGDDFRFGYKREGDFELLKKEGDKLGFEVVDTRSYRQQQQRVSSTAIRQALDEGDFELAEQMLGRPYQMMGKVVHGRKNGRTIGFPTVNVPLKRLKSPLHGVFAVTAAHQQSGEAYSGVANLGTRPTLNGDEVQLEVHLFEFSGNLYGQNLTVTPVAKLRNEQRFASLQHLQEQIEKDAARARDALACRSQ</sequence>
<dbReference type="PANTHER" id="PTHR22749">
    <property type="entry name" value="RIBOFLAVIN KINASE/FMN ADENYLYLTRANSFERASE"/>
    <property type="match status" value="1"/>
</dbReference>
<dbReference type="NCBIfam" id="NF004163">
    <property type="entry name" value="PRK05627.1-6"/>
    <property type="match status" value="1"/>
</dbReference>
<comment type="pathway">
    <text evidence="3 15">Cofactor biosynthesis; FMN biosynthesis; FMN from riboflavin (ATP route): step 1/1.</text>
</comment>
<dbReference type="GO" id="GO:0005524">
    <property type="term" value="F:ATP binding"/>
    <property type="evidence" value="ECO:0007669"/>
    <property type="project" value="UniProtKB-UniRule"/>
</dbReference>
<evidence type="ECO:0000256" key="9">
    <source>
        <dbReference type="ARBA" id="ARBA00022777"/>
    </source>
</evidence>
<dbReference type="EMBL" id="PIQA01000012">
    <property type="protein sequence ID" value="RUO62292.1"/>
    <property type="molecule type" value="Genomic_DNA"/>
</dbReference>
<keyword evidence="8 15" id="KW-0547">Nucleotide-binding</keyword>
<dbReference type="PIRSF" id="PIRSF004491">
    <property type="entry name" value="FAD_Synth"/>
    <property type="match status" value="1"/>
</dbReference>
<comment type="similarity">
    <text evidence="15">Belongs to the ribF family.</text>
</comment>
<accession>A0A432YMY5</accession>
<dbReference type="NCBIfam" id="TIGR00125">
    <property type="entry name" value="cyt_tran_rel"/>
    <property type="match status" value="1"/>
</dbReference>
<evidence type="ECO:0000256" key="4">
    <source>
        <dbReference type="ARBA" id="ARBA00022630"/>
    </source>
</evidence>
<keyword evidence="7 15" id="KW-0548">Nucleotidyltransferase</keyword>
<evidence type="ECO:0000256" key="2">
    <source>
        <dbReference type="ARBA" id="ARBA00004726"/>
    </source>
</evidence>
<keyword evidence="11 15" id="KW-0067">ATP-binding</keyword>
<feature type="domain" description="Riboflavin kinase" evidence="16">
    <location>
        <begin position="183"/>
        <end position="308"/>
    </location>
</feature>
<dbReference type="EC" id="2.7.7.2" evidence="15"/>
<evidence type="ECO:0000256" key="12">
    <source>
        <dbReference type="ARBA" id="ARBA00023268"/>
    </source>
</evidence>
<dbReference type="Gene3D" id="3.40.50.620">
    <property type="entry name" value="HUPs"/>
    <property type="match status" value="1"/>
</dbReference>
<dbReference type="GO" id="GO:0009398">
    <property type="term" value="P:FMN biosynthetic process"/>
    <property type="evidence" value="ECO:0007669"/>
    <property type="project" value="UniProtKB-UniRule"/>
</dbReference>
<keyword evidence="4 15" id="KW-0285">Flavoprotein</keyword>
<dbReference type="InterPro" id="IPR004821">
    <property type="entry name" value="Cyt_trans-like"/>
</dbReference>
<dbReference type="InterPro" id="IPR002606">
    <property type="entry name" value="Riboflavin_kinase_bac"/>
</dbReference>
<comment type="caution">
    <text evidence="17">The sequence shown here is derived from an EMBL/GenBank/DDBJ whole genome shotgun (WGS) entry which is preliminary data.</text>
</comment>
<keyword evidence="9 15" id="KW-0418">Kinase</keyword>
<dbReference type="GO" id="GO:0008531">
    <property type="term" value="F:riboflavin kinase activity"/>
    <property type="evidence" value="ECO:0007669"/>
    <property type="project" value="UniProtKB-UniRule"/>
</dbReference>
<evidence type="ECO:0000259" key="16">
    <source>
        <dbReference type="SMART" id="SM00904"/>
    </source>
</evidence>
<dbReference type="GO" id="GO:0009231">
    <property type="term" value="P:riboflavin biosynthetic process"/>
    <property type="evidence" value="ECO:0007669"/>
    <property type="project" value="InterPro"/>
</dbReference>
<dbReference type="Proteomes" id="UP000288361">
    <property type="component" value="Unassembled WGS sequence"/>
</dbReference>